<dbReference type="InterPro" id="IPR023214">
    <property type="entry name" value="HAD_sf"/>
</dbReference>
<name>A0A1H8I518_9RHOB</name>
<organism evidence="2 3">
    <name type="scientific">Gemmobacter aquatilis</name>
    <dbReference type="NCBI Taxonomy" id="933059"/>
    <lineage>
        <taxon>Bacteria</taxon>
        <taxon>Pseudomonadati</taxon>
        <taxon>Pseudomonadota</taxon>
        <taxon>Alphaproteobacteria</taxon>
        <taxon>Rhodobacterales</taxon>
        <taxon>Paracoccaceae</taxon>
        <taxon>Gemmobacter</taxon>
    </lineage>
</organism>
<dbReference type="CDD" id="cd07515">
    <property type="entry name" value="HAD-like"/>
    <property type="match status" value="1"/>
</dbReference>
<sequence length="246" mass="26720">MLAARARRGKIAGMTTLSLIGFDADDTLWQNEAFFRLTQQRFETLLADFAEPDHLHERLLAAERRNIGAYGFGVKGFVLSMIETAIEVTEGRVPAAVIAELVAAGREMLAHPIELLPHARAAVERAAEAHRVVLITKGDLLDQERKLAQSGLGDLFHGVEIVSDKTPEVYARLFARHGVAPERAMMIGNSLKSDVLPVLATGGFGVHVPHTLTWALERADPPQGHARFFALPDLAGLSALLAQISP</sequence>
<keyword evidence="3" id="KW-1185">Reference proteome</keyword>
<evidence type="ECO:0000313" key="3">
    <source>
        <dbReference type="Proteomes" id="UP000198761"/>
    </source>
</evidence>
<dbReference type="InterPro" id="IPR023198">
    <property type="entry name" value="PGP-like_dom2"/>
</dbReference>
<dbReference type="InterPro" id="IPR051540">
    <property type="entry name" value="S-2-haloacid_dehalogenase"/>
</dbReference>
<dbReference type="Proteomes" id="UP000198761">
    <property type="component" value="Unassembled WGS sequence"/>
</dbReference>
<dbReference type="PANTHER" id="PTHR43316">
    <property type="entry name" value="HYDROLASE, HALOACID DELAHOGENASE-RELATED"/>
    <property type="match status" value="1"/>
</dbReference>
<dbReference type="SFLD" id="SFLDG01129">
    <property type="entry name" value="C1.5:_HAD__Beta-PGM__Phosphata"/>
    <property type="match status" value="1"/>
</dbReference>
<dbReference type="Pfam" id="PF00702">
    <property type="entry name" value="Hydrolase"/>
    <property type="match status" value="1"/>
</dbReference>
<dbReference type="Gene3D" id="3.40.50.1000">
    <property type="entry name" value="HAD superfamily/HAD-like"/>
    <property type="match status" value="1"/>
</dbReference>
<dbReference type="InterPro" id="IPR036412">
    <property type="entry name" value="HAD-like_sf"/>
</dbReference>
<dbReference type="PANTHER" id="PTHR43316:SF8">
    <property type="entry name" value="HAD FAMILY HYDROLASE"/>
    <property type="match status" value="1"/>
</dbReference>
<proteinExistence type="predicted"/>
<dbReference type="EMBL" id="FOCE01000006">
    <property type="protein sequence ID" value="SEN63579.1"/>
    <property type="molecule type" value="Genomic_DNA"/>
</dbReference>
<protein>
    <submittedName>
        <fullName evidence="2">Putative hydrolase of the HAD superfamily</fullName>
    </submittedName>
</protein>
<reference evidence="2 3" key="1">
    <citation type="submission" date="2016-10" db="EMBL/GenBank/DDBJ databases">
        <authorList>
            <person name="de Groot N.N."/>
        </authorList>
    </citation>
    <scope>NUCLEOTIDE SEQUENCE [LARGE SCALE GENOMIC DNA]</scope>
    <source>
        <strain evidence="2 3">DSM 3857</strain>
    </source>
</reference>
<evidence type="ECO:0000256" key="1">
    <source>
        <dbReference type="ARBA" id="ARBA00022801"/>
    </source>
</evidence>
<dbReference type="SUPFAM" id="SSF56784">
    <property type="entry name" value="HAD-like"/>
    <property type="match status" value="1"/>
</dbReference>
<keyword evidence="1 2" id="KW-0378">Hydrolase</keyword>
<dbReference type="GO" id="GO:0016787">
    <property type="term" value="F:hydrolase activity"/>
    <property type="evidence" value="ECO:0007669"/>
    <property type="project" value="UniProtKB-KW"/>
</dbReference>
<dbReference type="SFLD" id="SFLDS00003">
    <property type="entry name" value="Haloacid_Dehalogenase"/>
    <property type="match status" value="1"/>
</dbReference>
<accession>A0A1H8I518</accession>
<dbReference type="STRING" id="933059.SAMN04488103_106128"/>
<dbReference type="AlphaFoldDB" id="A0A1H8I518"/>
<dbReference type="Gene3D" id="1.10.150.240">
    <property type="entry name" value="Putative phosphatase, domain 2"/>
    <property type="match status" value="1"/>
</dbReference>
<evidence type="ECO:0000313" key="2">
    <source>
        <dbReference type="EMBL" id="SEN63579.1"/>
    </source>
</evidence>
<gene>
    <name evidence="2" type="ORF">SAMN04488103_106128</name>
</gene>